<sequence length="167" mass="18896">MTALARDHRKNCLLEWVVQNRQFERSSLIDVLARILKELHNRVLAHRLVTARMVPAKIDTGDDETTKMKKQATALCLDGNFMSKYVNKIVEWAPLVALTNLGEAMDGNCLARTKIAQMIGRRGDGESASKVIEWNDARRTSAMLQEAQYCGNEWIVKIVENGIRRNG</sequence>
<evidence type="ECO:0000313" key="3">
    <source>
        <dbReference type="EMBL" id="KAG2903738.1"/>
    </source>
</evidence>
<dbReference type="EMBL" id="RCMK01001046">
    <property type="protein sequence ID" value="KAG2903738.1"/>
    <property type="molecule type" value="Genomic_DNA"/>
</dbReference>
<evidence type="ECO:0000313" key="7">
    <source>
        <dbReference type="Proteomes" id="UP000251314"/>
    </source>
</evidence>
<proteinExistence type="predicted"/>
<evidence type="ECO:0000313" key="6">
    <source>
        <dbReference type="EMBL" id="RAW24198.1"/>
    </source>
</evidence>
<dbReference type="Proteomes" id="UP000735874">
    <property type="component" value="Unassembled WGS sequence"/>
</dbReference>
<gene>
    <name evidence="6" type="ORF">PC110_g19373</name>
    <name evidence="1" type="ORF">PC113_g20804</name>
    <name evidence="2" type="ORF">PC115_g20597</name>
    <name evidence="3" type="ORF">PC117_g21202</name>
    <name evidence="4" type="ORF">PC118_g19225</name>
    <name evidence="5" type="ORF">PC129_g22399</name>
</gene>
<accession>A0A329RLZ9</accession>
<dbReference type="EMBL" id="RCML01001022">
    <property type="protein sequence ID" value="KAG2966378.1"/>
    <property type="molecule type" value="Genomic_DNA"/>
</dbReference>
<comment type="caution">
    <text evidence="6">The sequence shown here is derived from an EMBL/GenBank/DDBJ whole genome shotgun (WGS) entry which is preliminary data.</text>
</comment>
<dbReference type="EMBL" id="RCMV01002068">
    <property type="protein sequence ID" value="KAG3204761.1"/>
    <property type="molecule type" value="Genomic_DNA"/>
</dbReference>
<dbReference type="VEuPathDB" id="FungiDB:PC110_g19373"/>
<dbReference type="EMBL" id="MJFZ01000920">
    <property type="protein sequence ID" value="RAW24198.1"/>
    <property type="molecule type" value="Genomic_DNA"/>
</dbReference>
<organism evidence="6 7">
    <name type="scientific">Phytophthora cactorum</name>
    <dbReference type="NCBI Taxonomy" id="29920"/>
    <lineage>
        <taxon>Eukaryota</taxon>
        <taxon>Sar</taxon>
        <taxon>Stramenopiles</taxon>
        <taxon>Oomycota</taxon>
        <taxon>Peronosporomycetes</taxon>
        <taxon>Peronosporales</taxon>
        <taxon>Peronosporaceae</taxon>
        <taxon>Phytophthora</taxon>
    </lineage>
</organism>
<dbReference type="Proteomes" id="UP000736787">
    <property type="component" value="Unassembled WGS sequence"/>
</dbReference>
<evidence type="ECO:0000313" key="4">
    <source>
        <dbReference type="EMBL" id="KAG2966378.1"/>
    </source>
</evidence>
<evidence type="ECO:0000313" key="5">
    <source>
        <dbReference type="EMBL" id="KAG3204761.1"/>
    </source>
</evidence>
<dbReference type="EMBL" id="RCMG01001251">
    <property type="protein sequence ID" value="KAG2832132.1"/>
    <property type="molecule type" value="Genomic_DNA"/>
</dbReference>
<dbReference type="AlphaFoldDB" id="A0A329RLZ9"/>
<name>A0A329RLZ9_9STRA</name>
<reference evidence="6 7" key="1">
    <citation type="submission" date="2018-01" db="EMBL/GenBank/DDBJ databases">
        <title>Draft genome of the strawberry crown rot pathogen Phytophthora cactorum.</title>
        <authorList>
            <person name="Armitage A.D."/>
            <person name="Lysoe E."/>
            <person name="Nellist C.F."/>
            <person name="Harrison R.J."/>
            <person name="Brurberg M.B."/>
        </authorList>
    </citation>
    <scope>NUCLEOTIDE SEQUENCE [LARGE SCALE GENOMIC DNA]</scope>
    <source>
        <strain evidence="6 7">10300</strain>
    </source>
</reference>
<evidence type="ECO:0000313" key="1">
    <source>
        <dbReference type="EMBL" id="KAG2832132.1"/>
    </source>
</evidence>
<reference evidence="1" key="2">
    <citation type="submission" date="2018-10" db="EMBL/GenBank/DDBJ databases">
        <title>Effector identification in a new, highly contiguous assembly of the strawberry crown rot pathogen Phytophthora cactorum.</title>
        <authorList>
            <person name="Armitage A.D."/>
            <person name="Nellist C.F."/>
            <person name="Bates H."/>
            <person name="Vickerstaff R.J."/>
            <person name="Harrison R.J."/>
        </authorList>
    </citation>
    <scope>NUCLEOTIDE SEQUENCE</scope>
    <source>
        <strain evidence="1">15-7</strain>
        <strain evidence="2">4032</strain>
        <strain evidence="3">4040</strain>
        <strain evidence="4">P415</strain>
        <strain evidence="5">P421</strain>
    </source>
</reference>
<dbReference type="Proteomes" id="UP000697107">
    <property type="component" value="Unassembled WGS sequence"/>
</dbReference>
<dbReference type="OrthoDB" id="10272002at2759"/>
<evidence type="ECO:0000313" key="2">
    <source>
        <dbReference type="EMBL" id="KAG2886700.1"/>
    </source>
</evidence>
<dbReference type="Proteomes" id="UP000251314">
    <property type="component" value="Unassembled WGS sequence"/>
</dbReference>
<dbReference type="Proteomes" id="UP000774804">
    <property type="component" value="Unassembled WGS sequence"/>
</dbReference>
<dbReference type="EMBL" id="RCMI01001322">
    <property type="protein sequence ID" value="KAG2886700.1"/>
    <property type="molecule type" value="Genomic_DNA"/>
</dbReference>
<keyword evidence="7" id="KW-1185">Reference proteome</keyword>
<protein>
    <submittedName>
        <fullName evidence="6">Uncharacterized protein</fullName>
    </submittedName>
</protein>
<dbReference type="Proteomes" id="UP000760860">
    <property type="component" value="Unassembled WGS sequence"/>
</dbReference>